<keyword evidence="3" id="KW-0732">Signal</keyword>
<feature type="region of interest" description="Disordered" evidence="1">
    <location>
        <begin position="127"/>
        <end position="177"/>
    </location>
</feature>
<feature type="transmembrane region" description="Helical" evidence="2">
    <location>
        <begin position="185"/>
        <end position="218"/>
    </location>
</feature>
<evidence type="ECO:0000256" key="1">
    <source>
        <dbReference type="SAM" id="MobiDB-lite"/>
    </source>
</evidence>
<dbReference type="Proteomes" id="UP001283361">
    <property type="component" value="Unassembled WGS sequence"/>
</dbReference>
<dbReference type="AlphaFoldDB" id="A0AAE0YA96"/>
<dbReference type="EMBL" id="JAWDGP010006589">
    <property type="protein sequence ID" value="KAK3738596.1"/>
    <property type="molecule type" value="Genomic_DNA"/>
</dbReference>
<evidence type="ECO:0000313" key="4">
    <source>
        <dbReference type="EMBL" id="KAK3738596.1"/>
    </source>
</evidence>
<organism evidence="4 5">
    <name type="scientific">Elysia crispata</name>
    <name type="common">lettuce slug</name>
    <dbReference type="NCBI Taxonomy" id="231223"/>
    <lineage>
        <taxon>Eukaryota</taxon>
        <taxon>Metazoa</taxon>
        <taxon>Spiralia</taxon>
        <taxon>Lophotrochozoa</taxon>
        <taxon>Mollusca</taxon>
        <taxon>Gastropoda</taxon>
        <taxon>Heterobranchia</taxon>
        <taxon>Euthyneura</taxon>
        <taxon>Panpulmonata</taxon>
        <taxon>Sacoglossa</taxon>
        <taxon>Placobranchoidea</taxon>
        <taxon>Plakobranchidae</taxon>
        <taxon>Elysia</taxon>
    </lineage>
</organism>
<keyword evidence="2" id="KW-1133">Transmembrane helix</keyword>
<proteinExistence type="predicted"/>
<feature type="compositionally biased region" description="Low complexity" evidence="1">
    <location>
        <begin position="127"/>
        <end position="137"/>
    </location>
</feature>
<protein>
    <recommendedName>
        <fullName evidence="6">SUEL-type lectin domain-containing protein</fullName>
    </recommendedName>
</protein>
<name>A0AAE0YA96_9GAST</name>
<comment type="caution">
    <text evidence="4">The sequence shown here is derived from an EMBL/GenBank/DDBJ whole genome shotgun (WGS) entry which is preliminary data.</text>
</comment>
<reference evidence="4" key="1">
    <citation type="journal article" date="2023" name="G3 (Bethesda)">
        <title>A reference genome for the long-term kleptoplast-retaining sea slug Elysia crispata morphotype clarki.</title>
        <authorList>
            <person name="Eastman K.E."/>
            <person name="Pendleton A.L."/>
            <person name="Shaikh M.A."/>
            <person name="Suttiyut T."/>
            <person name="Ogas R."/>
            <person name="Tomko P."/>
            <person name="Gavelis G."/>
            <person name="Widhalm J.R."/>
            <person name="Wisecaver J.H."/>
        </authorList>
    </citation>
    <scope>NUCLEOTIDE SEQUENCE</scope>
    <source>
        <strain evidence="4">ECLA1</strain>
    </source>
</reference>
<feature type="chain" id="PRO_5041972345" description="SUEL-type lectin domain-containing protein" evidence="3">
    <location>
        <begin position="26"/>
        <end position="516"/>
    </location>
</feature>
<evidence type="ECO:0000256" key="3">
    <source>
        <dbReference type="SAM" id="SignalP"/>
    </source>
</evidence>
<evidence type="ECO:0008006" key="6">
    <source>
        <dbReference type="Google" id="ProtNLM"/>
    </source>
</evidence>
<accession>A0AAE0YA96</accession>
<gene>
    <name evidence="4" type="ORF">RRG08_040254</name>
</gene>
<keyword evidence="2" id="KW-0812">Transmembrane</keyword>
<evidence type="ECO:0000313" key="5">
    <source>
        <dbReference type="Proteomes" id="UP001283361"/>
    </source>
</evidence>
<evidence type="ECO:0000256" key="2">
    <source>
        <dbReference type="SAM" id="Phobius"/>
    </source>
</evidence>
<keyword evidence="2" id="KW-0472">Membrane</keyword>
<feature type="compositionally biased region" description="Low complexity" evidence="1">
    <location>
        <begin position="150"/>
        <end position="164"/>
    </location>
</feature>
<keyword evidence="5" id="KW-1185">Reference proteome</keyword>
<sequence length="516" mass="58218">MIAPQPELPIMVLLVLMSYITTAYSTEIEQHMRIYINKEINEFHLQSVCDGQYENGIEVGHFFCQNKDCFYGSEDSYDEDDWIFSIVSESCNGKKSCNYEQLKRDGHLVNCELDIFYTCRRKEKTVSSPRTTRTSAATREETKKTVSPPRTTRTSAATTEETSTINGTDDKKTEDDDDDDEFTSFHLILVITIAVSVVAFIALFVVIVLCGLFICGWSPRFERWNKARRERKQQSRLQQQNHPARTDEYTYIDQDYLLSHSNISSSPSQPGAFQVKWRTPDVCDVTQPSRSAKDNYEYVDEITENITADQSPRTTLSNKSPFLALPMPGSIDGVKYLRPMPVPLVHHTLSSYQNNQSISHEYSLPIPKSPRSMKRAQTESSDVPTEGASQEAHGNSESKVLERCWSHSEKIVSPNQSVSRVPASFRQVSPKPSTILKQVLPTARRASLPRHSKLMEGEIDLEAWALLGQAGGKSNSTSQPSLMKHSSDLQSESETQLYSHLRNHNAVPVVGNIYNG</sequence>
<feature type="region of interest" description="Disordered" evidence="1">
    <location>
        <begin position="361"/>
        <end position="397"/>
    </location>
</feature>
<feature type="signal peptide" evidence="3">
    <location>
        <begin position="1"/>
        <end position="25"/>
    </location>
</feature>